<dbReference type="OrthoDB" id="9780488at2"/>
<evidence type="ECO:0000313" key="3">
    <source>
        <dbReference type="Proteomes" id="UP000242850"/>
    </source>
</evidence>
<evidence type="ECO:0000313" key="2">
    <source>
        <dbReference type="EMBL" id="SEF89536.1"/>
    </source>
</evidence>
<proteinExistence type="predicted"/>
<accession>A0A1H5VR99</accession>
<protein>
    <submittedName>
        <fullName evidence="2">Radical SAM-linked protein</fullName>
    </submittedName>
</protein>
<sequence>MVRYLIKFQKTDLIKFLSHLDTMRTLYRAMKRANLPITYSKGFNPHPSISITSPLSVGIASLGEYADVEFDKELDEDFIKYSLNKNLPLGMKILDCIKVNSKMPSSMSIVEAARYEISLKCDLESLKNAVDKIKKQDNLFVLKRTKTGEKEVNIKPMIYDIKLRDDKGIKMEVVLQNSNKGSLNPELLLNTLRNYGVDIKEENITRIDMYVRKDKLIELDKFYKNNLGC</sequence>
<dbReference type="RefSeq" id="WP_103896221.1">
    <property type="nucleotide sequence ID" value="NZ_FNUK01000015.1"/>
</dbReference>
<dbReference type="EMBL" id="FNUK01000015">
    <property type="protein sequence ID" value="SEF89536.1"/>
    <property type="molecule type" value="Genomic_DNA"/>
</dbReference>
<dbReference type="Proteomes" id="UP000242850">
    <property type="component" value="Unassembled WGS sequence"/>
</dbReference>
<name>A0A1H5VR99_9CLOT</name>
<reference evidence="3" key="1">
    <citation type="submission" date="2016-10" db="EMBL/GenBank/DDBJ databases">
        <authorList>
            <person name="Varghese N."/>
            <person name="Submissions S."/>
        </authorList>
    </citation>
    <scope>NUCLEOTIDE SEQUENCE [LARGE SCALE GENOMIC DNA]</scope>
    <source>
        <strain evidence="3">DSM 5463</strain>
    </source>
</reference>
<keyword evidence="3" id="KW-1185">Reference proteome</keyword>
<dbReference type="AlphaFoldDB" id="A0A1H5VR99"/>
<dbReference type="Pfam" id="PF10105">
    <property type="entry name" value="DUF2344"/>
    <property type="match status" value="1"/>
</dbReference>
<dbReference type="NCBIfam" id="TIGR03936">
    <property type="entry name" value="sam_1_link_chp"/>
    <property type="match status" value="1"/>
</dbReference>
<organism evidence="2 3">
    <name type="scientific">Caloramator fervidus</name>
    <dbReference type="NCBI Taxonomy" id="29344"/>
    <lineage>
        <taxon>Bacteria</taxon>
        <taxon>Bacillati</taxon>
        <taxon>Bacillota</taxon>
        <taxon>Clostridia</taxon>
        <taxon>Eubacteriales</taxon>
        <taxon>Clostridiaceae</taxon>
        <taxon>Caloramator</taxon>
    </lineage>
</organism>
<feature type="domain" description="DUF2344" evidence="1">
    <location>
        <begin position="3"/>
        <end position="185"/>
    </location>
</feature>
<evidence type="ECO:0000259" key="1">
    <source>
        <dbReference type="Pfam" id="PF10105"/>
    </source>
</evidence>
<gene>
    <name evidence="2" type="ORF">SAMN05660865_01269</name>
</gene>
<dbReference type="InterPro" id="IPR018768">
    <property type="entry name" value="DUF2344"/>
</dbReference>